<feature type="compositionally biased region" description="Polar residues" evidence="1">
    <location>
        <begin position="70"/>
        <end position="89"/>
    </location>
</feature>
<name>A0A1H0H2T5_9HYPH</name>
<keyword evidence="3" id="KW-1185">Reference proteome</keyword>
<evidence type="ECO:0000256" key="1">
    <source>
        <dbReference type="SAM" id="MobiDB-lite"/>
    </source>
</evidence>
<dbReference type="EMBL" id="FNJC01000001">
    <property type="protein sequence ID" value="SDO13412.1"/>
    <property type="molecule type" value="Genomic_DNA"/>
</dbReference>
<feature type="region of interest" description="Disordered" evidence="1">
    <location>
        <begin position="52"/>
        <end position="89"/>
    </location>
</feature>
<sequence length="89" mass="9954">MWSLASRLAERAHVWRLAGMFPNEKRTRAYGRVLPIASAFYLFEGATLPNGPYRGNSRLPSSDAPPGATVRSTNSRPAMQLTKNHWQPD</sequence>
<reference evidence="2 3" key="1">
    <citation type="submission" date="2016-10" db="EMBL/GenBank/DDBJ databases">
        <authorList>
            <person name="Varghese N."/>
            <person name="Submissions S."/>
        </authorList>
    </citation>
    <scope>NUCLEOTIDE SEQUENCE [LARGE SCALE GENOMIC DNA]</scope>
    <source>
        <strain evidence="2 3">CGMCC 1.6497</strain>
    </source>
</reference>
<comment type="caution">
    <text evidence="2">The sequence shown here is derived from an EMBL/GenBank/DDBJ whole genome shotgun (WGS) entry which is preliminary data.</text>
</comment>
<accession>A0A1H0H2T5</accession>
<protein>
    <submittedName>
        <fullName evidence="2">Uncharacterized protein</fullName>
    </submittedName>
</protein>
<evidence type="ECO:0000313" key="2">
    <source>
        <dbReference type="EMBL" id="SDO13412.1"/>
    </source>
</evidence>
<organism evidence="2 3">
    <name type="scientific">Filomicrobium insigne</name>
    <dbReference type="NCBI Taxonomy" id="418854"/>
    <lineage>
        <taxon>Bacteria</taxon>
        <taxon>Pseudomonadati</taxon>
        <taxon>Pseudomonadota</taxon>
        <taxon>Alphaproteobacteria</taxon>
        <taxon>Hyphomicrobiales</taxon>
        <taxon>Hyphomicrobiaceae</taxon>
        <taxon>Filomicrobium</taxon>
    </lineage>
</organism>
<evidence type="ECO:0000313" key="3">
    <source>
        <dbReference type="Proteomes" id="UP000198795"/>
    </source>
</evidence>
<proteinExistence type="predicted"/>
<dbReference type="Proteomes" id="UP000198795">
    <property type="component" value="Unassembled WGS sequence"/>
</dbReference>
<gene>
    <name evidence="2" type="ORF">SAMN04488061_0366</name>
</gene>